<feature type="compositionally biased region" description="Basic and acidic residues" evidence="10">
    <location>
        <begin position="2879"/>
        <end position="2898"/>
    </location>
</feature>
<dbReference type="InterPro" id="IPR036412">
    <property type="entry name" value="HAD-like_sf"/>
</dbReference>
<dbReference type="PANTHER" id="PTHR10788">
    <property type="entry name" value="TREHALOSE-6-PHOSPHATE SYNTHASE"/>
    <property type="match status" value="1"/>
</dbReference>
<dbReference type="Gene3D" id="3.90.190.10">
    <property type="entry name" value="Protein tyrosine phosphatase superfamily"/>
    <property type="match status" value="1"/>
</dbReference>
<gene>
    <name evidence="11" type="ORF">SCF082_LOCUS12541</name>
</gene>
<dbReference type="SUPFAM" id="SSF103511">
    <property type="entry name" value="Chlorophyll a-b binding protein"/>
    <property type="match status" value="3"/>
</dbReference>
<keyword evidence="12" id="KW-1185">Reference proteome</keyword>
<evidence type="ECO:0000256" key="6">
    <source>
        <dbReference type="ARBA" id="ARBA00022692"/>
    </source>
</evidence>
<dbReference type="Gene3D" id="1.50.40.10">
    <property type="entry name" value="Mitochondrial carrier domain"/>
    <property type="match status" value="1"/>
</dbReference>
<dbReference type="InterPro" id="IPR018108">
    <property type="entry name" value="MCP_transmembrane"/>
</dbReference>
<dbReference type="SUPFAM" id="SSF52799">
    <property type="entry name" value="(Phosphotyrosine protein) phosphatases II"/>
    <property type="match status" value="1"/>
</dbReference>
<dbReference type="Gene3D" id="1.10.3460.10">
    <property type="entry name" value="Chlorophyll a/b binding protein domain"/>
    <property type="match status" value="3"/>
</dbReference>
<dbReference type="InterPro" id="IPR023395">
    <property type="entry name" value="MCP_dom_sf"/>
</dbReference>
<keyword evidence="6 8" id="KW-0812">Transmembrane</keyword>
<dbReference type="Pfam" id="PF00153">
    <property type="entry name" value="Mito_carr"/>
    <property type="match status" value="3"/>
</dbReference>
<dbReference type="InterPro" id="IPR022796">
    <property type="entry name" value="Chloroa_b-bind"/>
</dbReference>
<feature type="coiled-coil region" evidence="9">
    <location>
        <begin position="4469"/>
        <end position="4496"/>
    </location>
</feature>
<dbReference type="InterPro" id="IPR001830">
    <property type="entry name" value="Glyco_trans_20"/>
</dbReference>
<dbReference type="InterPro" id="IPR003337">
    <property type="entry name" value="Trehalose_PPase"/>
</dbReference>
<evidence type="ECO:0000256" key="9">
    <source>
        <dbReference type="SAM" id="Coils"/>
    </source>
</evidence>
<feature type="repeat" description="Solcar" evidence="8">
    <location>
        <begin position="452"/>
        <end position="542"/>
    </location>
</feature>
<evidence type="ECO:0000313" key="12">
    <source>
        <dbReference type="Proteomes" id="UP001642464"/>
    </source>
</evidence>
<keyword evidence="5" id="KW-0934">Plastid</keyword>
<dbReference type="Pfam" id="PF00982">
    <property type="entry name" value="Glyco_transf_20"/>
    <property type="match status" value="2"/>
</dbReference>
<feature type="repeat" description="Solcar" evidence="8">
    <location>
        <begin position="652"/>
        <end position="743"/>
    </location>
</feature>
<comment type="similarity">
    <text evidence="3">In the N-terminal section; belongs to the glycosyltransferase 20 family.</text>
</comment>
<evidence type="ECO:0000256" key="3">
    <source>
        <dbReference type="ARBA" id="ARBA00005409"/>
    </source>
</evidence>
<evidence type="ECO:0000256" key="10">
    <source>
        <dbReference type="SAM" id="MobiDB-lite"/>
    </source>
</evidence>
<keyword evidence="4" id="KW-0150">Chloroplast</keyword>
<protein>
    <submittedName>
        <fullName evidence="11">Alpha</fullName>
    </submittedName>
</protein>
<proteinExistence type="inferred from homology"/>
<evidence type="ECO:0000313" key="11">
    <source>
        <dbReference type="EMBL" id="CAK9014942.1"/>
    </source>
</evidence>
<dbReference type="PROSITE" id="PS50920">
    <property type="entry name" value="SOLCAR"/>
    <property type="match status" value="3"/>
</dbReference>
<feature type="compositionally biased region" description="Polar residues" evidence="10">
    <location>
        <begin position="19"/>
        <end position="34"/>
    </location>
</feature>
<dbReference type="Pfam" id="PF00504">
    <property type="entry name" value="Chloroa_b-bind"/>
    <property type="match status" value="3"/>
</dbReference>
<evidence type="ECO:0000256" key="7">
    <source>
        <dbReference type="ARBA" id="ARBA00023136"/>
    </source>
</evidence>
<keyword evidence="9" id="KW-0175">Coiled coil</keyword>
<dbReference type="Proteomes" id="UP001642464">
    <property type="component" value="Unassembled WGS sequence"/>
</dbReference>
<feature type="compositionally biased region" description="Low complexity" evidence="10">
    <location>
        <begin position="4434"/>
        <end position="4448"/>
    </location>
</feature>
<dbReference type="Gene3D" id="3.40.50.2000">
    <property type="entry name" value="Glycogen Phosphorylase B"/>
    <property type="match status" value="3"/>
</dbReference>
<feature type="compositionally biased region" description="Low complexity" evidence="10">
    <location>
        <begin position="2827"/>
        <end position="2839"/>
    </location>
</feature>
<comment type="caution">
    <text evidence="11">The sequence shown here is derived from an EMBL/GenBank/DDBJ whole genome shotgun (WGS) entry which is preliminary data.</text>
</comment>
<dbReference type="SUPFAM" id="SSF103506">
    <property type="entry name" value="Mitochondrial carrier"/>
    <property type="match status" value="1"/>
</dbReference>
<feature type="compositionally biased region" description="Basic and acidic residues" evidence="10">
    <location>
        <begin position="2117"/>
        <end position="2131"/>
    </location>
</feature>
<sequence>MCACAAFAKGTHLSPLQEGRSSSAEKYSPPTDNSGARRLAEACGEWPQTKFILQREIEARSQRISANWHQWQRAEASAAPVDEPARPWRKLIVVCAKLPYTFIWDEEKGIVSLECDRFEAARTARRSTAAGESPPSGERPGFCEANFAEILAAEIAEGQVHSSICVRPSEVYLIGAPVVRRASDRSLVTCNENEGLQQELASVLRKEAKVETVPVFPPPGRDRFGDKVIFPLFHYTPPSMETGIGLYDWEGYTLVNETFRDAVLQIHTRGDLVLINDYPLMLLPKALRKERPDISIGFYIHCVFPSSEVYRILPQREELLRGVLSSNVIGFHNFQYVRHFLTAATRILGCECTASGIEACEAGWVEKVIAVPLGIHLEPYSQIFHREDTKTAIRDLERTYASKTILMAVDRLEEKEGIPHKIMAFHKFLQRSPGWASKVVFVQLVQAKTFDDEEVSETREERQKFAVSFSHPADVLKVRLQLTGECDRRVKTLRVRDMMRVARQVAVLEGFGGLYGGISAAWLRMASFGTLRHGLYGLLEQTGRNQRGEVSLLWRLQAGLLAGTAAALAANPADVVLIRMQADGGWPEHQRRHYRHAWHGLQEVYAEGGLAALYRGSGPTALRAALVTMSQLATYEEMKGKALQAGFNNDVRLHLCCAMSSATAACLCTQPVDCVKTRIINMQKNCGVSYRGPLDVVRKTLGTEGPLAFYKGLSATFVRPSARLGLWPHTVLLWLGQEAITARLRGKRGALLNLVYQMGGECNSAFGSIGHLPFHFLHQDISKSDITALMVKAHVFMDTPLRDTLSREAHEFVWCQEDKDCGVLILSEFSGSAQSLRAAAICVNPWDTTAFADAIQEAMEMVPFDRMELHRYGQKHVFAHTLRRWASNFLDEILSAERDCEDERLQIPPPCLGRRFRLDLDNPVAAMRKAGKRIFVFGFSGTLLPRKLLGRDHRVVHLVTTALGRSVVQHSEKDSEPPRPEEGRIQALPRSKIQAKILSKLHPVLAANLKVCDDNLWTPDNPPLGLRPRDKVDSQLGDDGRFFDGQQLTADGERQCQEARAQPCGSKVESGTLTRSGFDSAHAEWGRKIFEGAELIIVSPMTRALQTAYFIGGAPGCAEHLSGATCDEGRPLEELREQLPWAQGWKGFSELQEEWWKEERPEEALRVAGFLQFLQESAMGPVSVLIRGTFRSVLAEEGTSSSEEDVGYHMENATRHMMNLEDSQAAKKSCERSSFNIGFAVCRELLGMETSRWEDAPLKRLAKAETAPVTCLQGLGRKRGAMLASLGPKTVQARGDLANWKFARWAESICILSPAEQDGSRDAPVSARAKEGGLTEWEGWAMSFLLDAPLSAFAGLTPAKDPVFKSIGLTCIKDLGEWKYYRRSILERADASGSAAAAAAAVAGTAFVALPGQRVSAPSNAPALRGRAGHASNTGMLSTVPTNPAGKLCTRLFGEGATNYEYGFLGLPGYLGGKAPLGYFDPMGLSKDGWLQWVALCGLYEFCVNTPVDPAEPGNYGKGRLGYGNMVLGITAEPMQDAEARKRALNSELANGRLAMMAIVGLWVQDGLFGTPYGLYTGSSAFESELGVQPPVGFWDPLGFTKTDDAASFRRRRYVELKHGRVAMFACLGYIVPEYYRWPGDLSPSLGLKFTDVPTGFAAFSKVPLSGWAQMVFFAGSVELFQYVDDPKRPPGDFANAGFLGVPNSFVKAPADTKEKKLEILELRAQELKHGRVAMLAVIGWFHVAGGFHIIGDYAVGVHLDDNPLVSLTQMPMGGIWQVVFTIMCLEWLTTYVCKPPAEKPWDILGWSDILIEDEKSIWNQFRKAELQELNNGRLAMMAIVGLITQDVLFGEYGQRFAQLNWDKNFFPPDQGVYEPFVLAEEPNTHVIIMSSLEQDLLTQAIGNLPCWIIAEGGVCYREPDGTWSNMELLDKEWLAPAKEIMEYFAARTPGSRVIETMSSVSWHYQKTQGDHAAIQSKELMIHLWAGPLLSAPAEVVVGNDEVSVRPTGVSKASQLEKILQRICCEDGGTMSPKWLSDVVVICMSDLITKDEDVYLTLQKFFEQDAADKWKASEAVTSPSLDRLRSDDSHVSGPMRTGARMDLRALADLAQQYGGGAEHEGGHRPGLEARGGRRPGLQVAAGCAGRRRAAVPLRHKSRGALLRLLGPKQKRQAEAAKAFQSLARHANRTGRNRTADYNVPGSGVCKGVCKTGKGKWKTWTPDAVLRSAFASEGMAVRHVASQVDGSGHRHAAECKHFAAQLVMAGQKDGLAQFLAQAAHEAPRGDHVFDFALTTFMFDETELEVNLHELGLGAWSVLASHAQVSFRLNGHTHDFDMIRAPVAIANKQAVTMFPALCAGSGGLWPGLSTISSKIRAVLVTCDAAPANVRLLNHLLSVQDPRTFLLPLKCVQHRAGNVIERVTKFFSVLTGAYAVSKTLRSGHVIRRLTHHVRDVLASQLVVIDQVPDGVEEEWASGRVWAKQILDLVKHGGEVDQAKADAHTRFLEFFAGPWDVWDAWSGLQSTLAGDAYGGKEAVKWGREAYNSRHPLHLVLDCSSFKKGCNGKLWLGALINGDGDMVSWLEVCDMLAKRLEEGQGILLCCMTGAHKSAALACGLVMYLTGTAFDKAETYLCSLRNCVDLSFKPPGRSPRSASDWLLEWQDRILAEAWTFDICQVLSPHAFRKKAIQVGFEAMHTRPKAKAAKTGSGEQDPGYSSGGFEHGFSTVSSQELNSSMESEASWGFTPSLKRSLPTASGDGFLVLKDELASKEMRAAKLNQLCADLEALDSKMMVLLMPADKVAMPSVAQQKQATAEPTAPNVKEQGGLNAAAADQPEQPEARASADVGQVAAADKVPATGQVADEPAEKPADQADICDIDVPDQKDDGGNVEMEAQKEDAHCQGGEFQVDYAPDEPAANSKKQGAAASDCGRSVLEGEKQPLDHSLRNQDSEVMSRVLQLLEEQRLQRQAVLARSEEELTRQTLQVEALRALLGPEPLTVLDLLVDVGPSVVLALSDSDGRTLLHHAARIGAWQVDLALGCNVGLAMWLQRHWNARPLQPPPRASAQEWYDRNPWYQRHWPCFAGKLLQLSLEAQQKAVALVKETFLHQLSVPALNKWTTIQPCLTLVCAMQQWSNVLPQAFGRCFPEGPQAELSEDDSPDEGAALGVPLDQTKRWRKLARKRQRKAAYFMQDPQSKWATLMWSVLTAPVMVVHYSLFKRGTWLSERRCENDELTSVASFCNPVLNPAAKASAELGSLLLDTVHAAWGPLVGSYGPVLSWPQERLRGTRRGILIAIGQMYRKLIEPWRRYPWKLYDVPLLEAGLQRDRARAFFAELPCCLDGFSAKLKAWLQTPEALLQEKTLTFLREVFDRVVLTSTFIERAFARLSRWCDRKGPKPTLATLAAKNAVYHFRYLTELWRERGFKDGTLTKERSQKCRPTWAHGVRKGRTRNGLHIFAKEMGLKPSKELVRQWRLLSQEQREHYATLARADNIQSRALQANKVSHMAESAEVRGGFWQMSTPHGFPLCRNIVEANLSNLRSLADEFKRATRSLWPESPDSFDGAPEQPFPLWAPCDPECCPHRLSDAQRLCFTALLDVLREVIMRRGPAASDVGQEPLLLQFSSTSLRATRQVVVAYNTRKKPIDAALVELQRIEEPNTRPGVLEVLACALGVDGQLPLVGDVPFCARLAADALDWDMFVLKVGPVSRLDHFDILASGPVDVQALKAEILREKEAQRALTALRKMTPRPVGTGRGKGKGNRPKGLAKGKGKGRGKLVTADERSDASCDDGGGSSQSDASDDTLKEEGSDGSGTGVAPEQPQVAPPPVSLASDGPLARLAPSQPRRNQKRGKVWGTRPAFQIAPIHAGGSRTPTGFGAICGLHWDASKPGLTCKKAMSPGQLTAAECELRLKRWLVAGLSSEGWGANQREIHVSMGGVQLSQFAEGLNLKELDDLAADSQRPQARVSKKRPRAEEKEMQTAFRKAEESELGSAHTGSLLSLRISYTLRKARQCLLCNTSSTDESPLTYGDDEVSLEVQGRVPWRSYEKARADDGEVYKVPSGKLCLVCFNVYRALGHLACVVATGNVFVLLAVEQAAVRERPDCSSLAVVCCSFSFRKHSGVVPLAFQAICCLQGIARRVECTLDCALLAMSPHQIQGLHKAYKKVDFYYKFVSRKGNENEHKSFLQARKAWVKQHNEAGPDRKRLQSKKALLEAKKELKVEQKTGGKFIAPRKQFVSLESWDESKRGPVDQSKVVTEAVFGKSVEGIWVNKGAAGVFDYEEYQDTSLVEQETVHNSSETPFAEESLARKRKALLGELQEGSQAREKASVEGEELDMAGLLAAIQSQGHAASGQVKGELAKSDGADAPASDNKSDDAGTSSSEEGSNHAGRFGPTASKKQQASQGLAKAKLKPTATQSSQNKKPAKPHRFIDSSNITGGSAKAKAKPSSAGSQQAERKDSSASLESSGTLLADGRAQRALRNLKEKLSEWQQALLKIKVDDDLPKADAQSQAAFRTECTRRASEAKILSRQTRDYSKRMDKSNNKSLFEEDLLSLSRLEQASARLHSWFTLCATGSSASPAEMVAAYENVSGFFDLLSSDAFGSCFQLKYALAKASQHCLYGEYAQYCCLFTASSEEMKPLAQSLGHQCLVESVAAEVEGRILLSLKAIKTADVQAMASGQVDLPTALLEAKDLCEAVVAACAKYGEDDFLASPLKKPCSVASGLLNVADISATASAVEVMEQSQAEEDSHGSFEGAIQVFFSEHAVGQSLVDLATARVASGEKEQIAQTAIKELGDELPKLQALSHAFCVQGIKLIKDDLLPVQKQFLCNALSNDCMVGSEEAGQTLIELDEVWSGLKHTCLVEHTFWESGPATGQVEAVLREYKDLSATLCDMANFVFLQNDKFKEKQKLDVAATTLKRWVDIVPNKLKKWVDTGLAQLVEDRMLSVCRSKQQALFSAGLTAVAEVTKQCVAGSPPSFNQGAQQQLLMKIPKSHSLRPLVTSFLEVLTLQSQSGDQLKLATALDMTGKHYQEALSTAEWQEDLRKTGLKEASAWLKALRQKVACEALDEMERAHKKRCLSMEKIKVAKLPSLTDEENYRKVGLRCVGQLADVTALLEKDCKALKTLRSALVRLKAAQFGEIECEELVVQTSFHVAAVAALCLVRNPKLGQMGAATGGRAEASRGAFAQ</sequence>
<accession>A0ABP0JKK0</accession>
<feature type="region of interest" description="Disordered" evidence="10">
    <location>
        <begin position="2825"/>
        <end position="2928"/>
    </location>
</feature>
<dbReference type="InterPro" id="IPR029021">
    <property type="entry name" value="Prot-tyrosine_phosphatase-like"/>
</dbReference>
<feature type="region of interest" description="Disordered" evidence="10">
    <location>
        <begin position="4348"/>
        <end position="4465"/>
    </location>
</feature>
<feature type="region of interest" description="Disordered" evidence="10">
    <location>
        <begin position="3736"/>
        <end position="3852"/>
    </location>
</feature>
<comment type="subcellular location">
    <subcellularLocation>
        <location evidence="1">Membrane</location>
        <topology evidence="1">Multi-pass membrane protein</topology>
    </subcellularLocation>
    <subcellularLocation>
        <location evidence="2">Plastid</location>
        <location evidence="2">Chloroplast</location>
    </subcellularLocation>
</comment>
<dbReference type="SUPFAM" id="SSF53254">
    <property type="entry name" value="Phosphoglycerate mutase-like"/>
    <property type="match status" value="1"/>
</dbReference>
<dbReference type="Gene3D" id="3.40.50.1240">
    <property type="entry name" value="Phosphoglycerate mutase-like"/>
    <property type="match status" value="1"/>
</dbReference>
<feature type="region of interest" description="Disordered" evidence="10">
    <location>
        <begin position="15"/>
        <end position="36"/>
    </location>
</feature>
<keyword evidence="7 8" id="KW-0472">Membrane</keyword>
<organism evidence="11 12">
    <name type="scientific">Durusdinium trenchii</name>
    <dbReference type="NCBI Taxonomy" id="1381693"/>
    <lineage>
        <taxon>Eukaryota</taxon>
        <taxon>Sar</taxon>
        <taxon>Alveolata</taxon>
        <taxon>Dinophyceae</taxon>
        <taxon>Suessiales</taxon>
        <taxon>Symbiodiniaceae</taxon>
        <taxon>Durusdinium</taxon>
    </lineage>
</organism>
<dbReference type="SUPFAM" id="SSF53756">
    <property type="entry name" value="UDP-Glycosyltransferase/glycogen phosphorylase"/>
    <property type="match status" value="2"/>
</dbReference>
<evidence type="ECO:0000256" key="4">
    <source>
        <dbReference type="ARBA" id="ARBA00022528"/>
    </source>
</evidence>
<evidence type="ECO:0000256" key="1">
    <source>
        <dbReference type="ARBA" id="ARBA00004141"/>
    </source>
</evidence>
<name>A0ABP0JKK0_9DINO</name>
<evidence type="ECO:0000256" key="5">
    <source>
        <dbReference type="ARBA" id="ARBA00022640"/>
    </source>
</evidence>
<dbReference type="Pfam" id="PF02358">
    <property type="entry name" value="Trehalose_PPase"/>
    <property type="match status" value="1"/>
</dbReference>
<dbReference type="SUPFAM" id="SSF56784">
    <property type="entry name" value="HAD-like"/>
    <property type="match status" value="1"/>
</dbReference>
<evidence type="ECO:0000256" key="2">
    <source>
        <dbReference type="ARBA" id="ARBA00004229"/>
    </source>
</evidence>
<feature type="region of interest" description="Disordered" evidence="10">
    <location>
        <begin position="3950"/>
        <end position="3974"/>
    </location>
</feature>
<feature type="coiled-coil region" evidence="9">
    <location>
        <begin position="2955"/>
        <end position="2989"/>
    </location>
</feature>
<dbReference type="InterPro" id="IPR023214">
    <property type="entry name" value="HAD_sf"/>
</dbReference>
<dbReference type="InterPro" id="IPR029033">
    <property type="entry name" value="His_PPase_superfam"/>
</dbReference>
<feature type="repeat" description="Solcar" evidence="8">
    <location>
        <begin position="550"/>
        <end position="641"/>
    </location>
</feature>
<reference evidence="11 12" key="1">
    <citation type="submission" date="2024-02" db="EMBL/GenBank/DDBJ databases">
        <authorList>
            <person name="Chen Y."/>
            <person name="Shah S."/>
            <person name="Dougan E. K."/>
            <person name="Thang M."/>
            <person name="Chan C."/>
        </authorList>
    </citation>
    <scope>NUCLEOTIDE SEQUENCE [LARGE SCALE GENOMIC DNA]</scope>
</reference>
<feature type="region of interest" description="Disordered" evidence="10">
    <location>
        <begin position="2114"/>
        <end position="2134"/>
    </location>
</feature>
<dbReference type="PANTHER" id="PTHR10788:SF106">
    <property type="entry name" value="BCDNA.GH08860"/>
    <property type="match status" value="1"/>
</dbReference>
<dbReference type="Gene3D" id="3.40.50.1000">
    <property type="entry name" value="HAD superfamily/HAD-like"/>
    <property type="match status" value="1"/>
</dbReference>
<dbReference type="Gene3D" id="3.30.70.1020">
    <property type="entry name" value="Trehalose-6-phosphate phosphatase related protein, domain 2"/>
    <property type="match status" value="1"/>
</dbReference>
<feature type="region of interest" description="Disordered" evidence="10">
    <location>
        <begin position="2697"/>
        <end position="2718"/>
    </location>
</feature>
<dbReference type="EMBL" id="CAXAMM010007668">
    <property type="protein sequence ID" value="CAK9014942.1"/>
    <property type="molecule type" value="Genomic_DNA"/>
</dbReference>
<evidence type="ECO:0000256" key="8">
    <source>
        <dbReference type="PROSITE-ProRule" id="PRU00282"/>
    </source>
</evidence>
<feature type="compositionally biased region" description="Basic residues" evidence="10">
    <location>
        <begin position="3752"/>
        <end position="3771"/>
    </location>
</feature>